<feature type="compositionally biased region" description="Basic residues" evidence="1">
    <location>
        <begin position="41"/>
        <end position="55"/>
    </location>
</feature>
<feature type="region of interest" description="Disordered" evidence="1">
    <location>
        <begin position="39"/>
        <end position="78"/>
    </location>
</feature>
<feature type="chain" id="PRO_5009315247" evidence="2">
    <location>
        <begin position="32"/>
        <end position="130"/>
    </location>
</feature>
<evidence type="ECO:0000256" key="2">
    <source>
        <dbReference type="SAM" id="SignalP"/>
    </source>
</evidence>
<feature type="signal peptide" evidence="2">
    <location>
        <begin position="1"/>
        <end position="31"/>
    </location>
</feature>
<accession>A0A1I8AYJ4</accession>
<dbReference type="Proteomes" id="UP000095281">
    <property type="component" value="Unplaced"/>
</dbReference>
<name>A0A1I8AYJ4_MELHA</name>
<keyword evidence="3" id="KW-1185">Reference proteome</keyword>
<reference evidence="4" key="1">
    <citation type="submission" date="2016-11" db="UniProtKB">
        <authorList>
            <consortium name="WormBaseParasite"/>
        </authorList>
    </citation>
    <scope>IDENTIFICATION</scope>
</reference>
<evidence type="ECO:0000256" key="1">
    <source>
        <dbReference type="SAM" id="MobiDB-lite"/>
    </source>
</evidence>
<evidence type="ECO:0000313" key="3">
    <source>
        <dbReference type="Proteomes" id="UP000095281"/>
    </source>
</evidence>
<dbReference type="WBParaSite" id="MhA1_Contig1040.frz3.gene15">
    <property type="protein sequence ID" value="MhA1_Contig1040.frz3.gene15"/>
    <property type="gene ID" value="MhA1_Contig1040.frz3.gene15"/>
</dbReference>
<evidence type="ECO:0000313" key="4">
    <source>
        <dbReference type="WBParaSite" id="MhA1_Contig1040.frz3.gene15"/>
    </source>
</evidence>
<organism evidence="3 4">
    <name type="scientific">Meloidogyne hapla</name>
    <name type="common">Root-knot nematode worm</name>
    <dbReference type="NCBI Taxonomy" id="6305"/>
    <lineage>
        <taxon>Eukaryota</taxon>
        <taxon>Metazoa</taxon>
        <taxon>Ecdysozoa</taxon>
        <taxon>Nematoda</taxon>
        <taxon>Chromadorea</taxon>
        <taxon>Rhabditida</taxon>
        <taxon>Tylenchina</taxon>
        <taxon>Tylenchomorpha</taxon>
        <taxon>Tylenchoidea</taxon>
        <taxon>Meloidogynidae</taxon>
        <taxon>Meloidogyninae</taxon>
        <taxon>Meloidogyne</taxon>
    </lineage>
</organism>
<dbReference type="AlphaFoldDB" id="A0A1I8AYJ4"/>
<proteinExistence type="predicted"/>
<protein>
    <submittedName>
        <fullName evidence="4">Early transcribed membrane protein</fullName>
    </submittedName>
</protein>
<sequence>MKLLTSKFAPTLVCLFIALFIISEVVNYSEGFPMETSFQNMRRKRAMPKKSKSKNSKSSLSASENIKKKTTKKSGTSEKVENLLNEDISVKKALLLASAGAFVGLGAGIIGGRKVQQNQYENMNQLQYNR</sequence>
<keyword evidence="2" id="KW-0732">Signal</keyword>